<dbReference type="PROSITE" id="PS50267">
    <property type="entry name" value="NA_NEUROTRAN_SYMP_3"/>
    <property type="match status" value="1"/>
</dbReference>
<dbReference type="PANTHER" id="PTHR11616">
    <property type="entry name" value="SODIUM/CHLORIDE DEPENDENT TRANSPORTER"/>
    <property type="match status" value="1"/>
</dbReference>
<evidence type="ECO:0000256" key="8">
    <source>
        <dbReference type="SAM" id="Phobius"/>
    </source>
</evidence>
<feature type="transmembrane region" description="Helical" evidence="8">
    <location>
        <begin position="216"/>
        <end position="233"/>
    </location>
</feature>
<feature type="transmembrane region" description="Helical" evidence="8">
    <location>
        <begin position="298"/>
        <end position="323"/>
    </location>
</feature>
<keyword evidence="3 8" id="KW-0812">Transmembrane</keyword>
<feature type="binding site" evidence="6">
    <location>
        <position position="369"/>
    </location>
    <ligand>
        <name>Na(+)</name>
        <dbReference type="ChEBI" id="CHEBI:29101"/>
        <label>1</label>
    </ligand>
</feature>
<reference evidence="9 10" key="1">
    <citation type="journal article" date="2008" name="Nature">
        <title>The Trichoplax genome and the nature of placozoans.</title>
        <authorList>
            <person name="Srivastava M."/>
            <person name="Begovic E."/>
            <person name="Chapman J."/>
            <person name="Putnam N.H."/>
            <person name="Hellsten U."/>
            <person name="Kawashima T."/>
            <person name="Kuo A."/>
            <person name="Mitros T."/>
            <person name="Salamov A."/>
            <person name="Carpenter M.L."/>
            <person name="Signorovitch A.Y."/>
            <person name="Moreno M.A."/>
            <person name="Kamm K."/>
            <person name="Grimwood J."/>
            <person name="Schmutz J."/>
            <person name="Shapiro H."/>
            <person name="Grigoriev I.V."/>
            <person name="Buss L.W."/>
            <person name="Schierwater B."/>
            <person name="Dellaporta S.L."/>
            <person name="Rokhsar D.S."/>
        </authorList>
    </citation>
    <scope>NUCLEOTIDE SEQUENCE [LARGE SCALE GENOMIC DNA]</scope>
    <source>
        <strain evidence="9 10">Grell-BS-1999</strain>
    </source>
</reference>
<name>B3SCS5_TRIAD</name>
<dbReference type="EMBL" id="DS985273">
    <property type="protein sequence ID" value="EDV19460.1"/>
    <property type="molecule type" value="Genomic_DNA"/>
</dbReference>
<organism evidence="9 10">
    <name type="scientific">Trichoplax adhaerens</name>
    <name type="common">Trichoplax reptans</name>
    <dbReference type="NCBI Taxonomy" id="10228"/>
    <lineage>
        <taxon>Eukaryota</taxon>
        <taxon>Metazoa</taxon>
        <taxon>Placozoa</taxon>
        <taxon>Uniplacotomia</taxon>
        <taxon>Trichoplacea</taxon>
        <taxon>Trichoplacidae</taxon>
        <taxon>Trichoplax</taxon>
    </lineage>
</organism>
<evidence type="ECO:0000256" key="2">
    <source>
        <dbReference type="ARBA" id="ARBA00022448"/>
    </source>
</evidence>
<feature type="binding site" evidence="6">
    <location>
        <position position="39"/>
    </location>
    <ligand>
        <name>Na(+)</name>
        <dbReference type="ChEBI" id="CHEBI:29101"/>
        <label>1</label>
    </ligand>
</feature>
<evidence type="ECO:0000256" key="6">
    <source>
        <dbReference type="PIRSR" id="PIRSR600175-1"/>
    </source>
</evidence>
<dbReference type="GO" id="GO:0005886">
    <property type="term" value="C:plasma membrane"/>
    <property type="evidence" value="ECO:0000318"/>
    <property type="project" value="GO_Central"/>
</dbReference>
<dbReference type="GO" id="GO:1903804">
    <property type="term" value="P:glycine import across plasma membrane"/>
    <property type="evidence" value="ECO:0000318"/>
    <property type="project" value="GO_Central"/>
</dbReference>
<feature type="binding site" evidence="6">
    <location>
        <position position="304"/>
    </location>
    <ligand>
        <name>Na(+)</name>
        <dbReference type="ChEBI" id="CHEBI:29101"/>
        <label>1</label>
    </ligand>
</feature>
<dbReference type="PANTHER" id="PTHR11616:SF241">
    <property type="entry name" value="SODIUM- AND CHLORIDE-DEPENDENT GLYCINE TRANSPORTER 2"/>
    <property type="match status" value="1"/>
</dbReference>
<evidence type="ECO:0000256" key="1">
    <source>
        <dbReference type="ARBA" id="ARBA00004141"/>
    </source>
</evidence>
<dbReference type="Proteomes" id="UP000009022">
    <property type="component" value="Unassembled WGS sequence"/>
</dbReference>
<keyword evidence="5 8" id="KW-0472">Membrane</keyword>
<dbReference type="eggNOG" id="KOG3660">
    <property type="taxonomic scope" value="Eukaryota"/>
</dbReference>
<evidence type="ECO:0000256" key="7">
    <source>
        <dbReference type="PIRSR" id="PIRSR600175-2"/>
    </source>
</evidence>
<dbReference type="RefSeq" id="XP_002118060.1">
    <property type="nucleotide sequence ID" value="XM_002118024.1"/>
</dbReference>
<feature type="binding site" evidence="6">
    <location>
        <position position="36"/>
    </location>
    <ligand>
        <name>Na(+)</name>
        <dbReference type="ChEBI" id="CHEBI:29101"/>
        <label>1</label>
    </ligand>
</feature>
<feature type="transmembrane region" description="Helical" evidence="8">
    <location>
        <begin position="435"/>
        <end position="453"/>
    </location>
</feature>
<feature type="transmembrane region" description="Helical" evidence="8">
    <location>
        <begin position="474"/>
        <end position="493"/>
    </location>
</feature>
<keyword evidence="2" id="KW-0813">Transport</keyword>
<feature type="binding site" evidence="6">
    <location>
        <position position="38"/>
    </location>
    <ligand>
        <name>Na(+)</name>
        <dbReference type="ChEBI" id="CHEBI:29101"/>
        <label>1</label>
    </ligand>
</feature>
<evidence type="ECO:0000313" key="10">
    <source>
        <dbReference type="Proteomes" id="UP000009022"/>
    </source>
</evidence>
<feature type="transmembrane region" description="Helical" evidence="8">
    <location>
        <begin position="508"/>
        <end position="530"/>
    </location>
</feature>
<dbReference type="InParanoid" id="B3SCS5"/>
<feature type="binding site" evidence="6">
    <location>
        <position position="372"/>
    </location>
    <ligand>
        <name>Na(+)</name>
        <dbReference type="ChEBI" id="CHEBI:29101"/>
        <label>1</label>
    </ligand>
</feature>
<dbReference type="CTD" id="6759253"/>
<dbReference type="HOGENOM" id="CLU_006855_9_0_1"/>
<feature type="transmembrane region" description="Helical" evidence="8">
    <location>
        <begin position="269"/>
        <end position="286"/>
    </location>
</feature>
<keyword evidence="6" id="KW-0479">Metal-binding</keyword>
<feature type="transmembrane region" description="Helical" evidence="8">
    <location>
        <begin position="179"/>
        <end position="204"/>
    </location>
</feature>
<feature type="binding site" evidence="6">
    <location>
        <position position="373"/>
    </location>
    <ligand>
        <name>Na(+)</name>
        <dbReference type="ChEBI" id="CHEBI:29101"/>
        <label>1</label>
    </ligand>
</feature>
<sequence>MQKIDDDDHHLQDVKNEPEQRTEWSSWIEFFLSCVGYAVGIGNIARFPYLCYKNGGGNSLLHRIFTLTRQCITFFVNYHTIHKGYSGKIVITFYFIVTYLGLGYAMMVISGWVAIYYNMLIAWSLYYLYSSFAPVLPWSTCNNTYNSPYCFVDVPKNGSLYNIPAIGEFLNFKVLELDLSFQISFALLPHLVVCLLIAWIITYFSMFMGVKSSGKVVYFTATFPYIVLIAFLIRGVTLPGAVKGIEYYIVPNFTKLAHADPWVDAVGQIFYSYGIGFGSLIAMGSYNKFNNRIQRDAFYVILANSGTSIFAGFVVFAILGFLAEITNTPVAGVVTEGIALALVAYPQAIAKLPSPHVWAIIFFIMLMTLGMDSMFGMIEAVSTGISDRVKNRITKRKPLMVLIICICFFLIGLICATKASVFVVSIMDKYCGGRSLMLVVLLETIAISWVYGANKFSENIEEMTGSRVFIGWKFCWMFLCPACLLVVFVLSIVQDQPLSYAGVPFPGWTLYAGVGLSLTSFLFVPIVAIYRIIKENGSFSEVP</sequence>
<evidence type="ECO:0000256" key="4">
    <source>
        <dbReference type="ARBA" id="ARBA00022989"/>
    </source>
</evidence>
<dbReference type="PRINTS" id="PR00176">
    <property type="entry name" value="NANEUSMPORT"/>
</dbReference>
<feature type="transmembrane region" description="Helical" evidence="8">
    <location>
        <begin position="85"/>
        <end position="102"/>
    </location>
</feature>
<dbReference type="Pfam" id="PF00209">
    <property type="entry name" value="SNF"/>
    <property type="match status" value="1"/>
</dbReference>
<proteinExistence type="predicted"/>
<dbReference type="SUPFAM" id="SSF161070">
    <property type="entry name" value="SNF-like"/>
    <property type="match status" value="1"/>
</dbReference>
<feature type="transmembrane region" description="Helical" evidence="8">
    <location>
        <begin position="399"/>
        <end position="423"/>
    </location>
</feature>
<dbReference type="GO" id="GO:0046872">
    <property type="term" value="F:metal ion binding"/>
    <property type="evidence" value="ECO:0007669"/>
    <property type="project" value="UniProtKB-KW"/>
</dbReference>
<evidence type="ECO:0000256" key="3">
    <source>
        <dbReference type="ARBA" id="ARBA00022692"/>
    </source>
</evidence>
<dbReference type="AlphaFoldDB" id="B3SCS5"/>
<feature type="transmembrane region" description="Helical" evidence="8">
    <location>
        <begin position="60"/>
        <end position="79"/>
    </location>
</feature>
<feature type="binding site" evidence="6">
    <location>
        <position position="272"/>
    </location>
    <ligand>
        <name>Na(+)</name>
        <dbReference type="ChEBI" id="CHEBI:29101"/>
        <label>1</label>
    </ligand>
</feature>
<dbReference type="InterPro" id="IPR037272">
    <property type="entry name" value="SNS_sf"/>
</dbReference>
<comment type="subcellular location">
    <subcellularLocation>
        <location evidence="1">Membrane</location>
        <topology evidence="1">Multi-pass membrane protein</topology>
    </subcellularLocation>
</comment>
<dbReference type="KEGG" id="tad:TRIADDRAFT_33521"/>
<feature type="transmembrane region" description="Helical" evidence="8">
    <location>
        <begin position="357"/>
        <end position="378"/>
    </location>
</feature>
<gene>
    <name evidence="9" type="ORF">TRIADDRAFT_33521</name>
</gene>
<dbReference type="GO" id="GO:0005283">
    <property type="term" value="F:amino acid:sodium symporter activity"/>
    <property type="evidence" value="ECO:0000318"/>
    <property type="project" value="GO_Central"/>
</dbReference>
<feature type="transmembrane region" description="Helical" evidence="8">
    <location>
        <begin position="27"/>
        <end position="48"/>
    </location>
</feature>
<evidence type="ECO:0000313" key="9">
    <source>
        <dbReference type="EMBL" id="EDV19460.1"/>
    </source>
</evidence>
<protein>
    <submittedName>
        <fullName evidence="9">Uncharacterized protein</fullName>
    </submittedName>
</protein>
<dbReference type="GO" id="GO:0035725">
    <property type="term" value="P:sodium ion transmembrane transport"/>
    <property type="evidence" value="ECO:0000318"/>
    <property type="project" value="GO_Central"/>
</dbReference>
<dbReference type="InterPro" id="IPR000175">
    <property type="entry name" value="Na/ntran_symport"/>
</dbReference>
<keyword evidence="6" id="KW-0915">Sodium</keyword>
<keyword evidence="10" id="KW-1185">Reference proteome</keyword>
<dbReference type="PhylomeDB" id="B3SCS5"/>
<accession>B3SCS5</accession>
<feature type="disulfide bond" evidence="7">
    <location>
        <begin position="141"/>
        <end position="150"/>
    </location>
</feature>
<keyword evidence="7" id="KW-1015">Disulfide bond</keyword>
<feature type="binding site" evidence="6">
    <location>
        <position position="43"/>
    </location>
    <ligand>
        <name>Na(+)</name>
        <dbReference type="ChEBI" id="CHEBI:29101"/>
        <label>1</label>
    </ligand>
</feature>
<evidence type="ECO:0000256" key="5">
    <source>
        <dbReference type="ARBA" id="ARBA00023136"/>
    </source>
</evidence>
<dbReference type="GeneID" id="6759253"/>
<dbReference type="OrthoDB" id="6581954at2759"/>
<keyword evidence="4 8" id="KW-1133">Transmembrane helix</keyword>